<evidence type="ECO:0000256" key="19">
    <source>
        <dbReference type="ARBA" id="ARBA00041608"/>
    </source>
</evidence>
<dbReference type="FunCoup" id="A0A1S3ANH6">
    <property type="interactions" value="1378"/>
</dbReference>
<dbReference type="eggNOG" id="ENOG502QS2U">
    <property type="taxonomic scope" value="Eukaryota"/>
</dbReference>
<evidence type="ECO:0000256" key="14">
    <source>
        <dbReference type="ARBA" id="ARBA00023136"/>
    </source>
</evidence>
<sequence length="469" mass="52181">MSRLGTFSGARAGLGLLLGTAAGIGVLCALYSQRWRRTQRRGQRLSLPNSLDYTQTAEPGHHVRPLRAVPGEAGDAVVLPSLPGEGQEEVLARLDFVLTSLVALRQEVEELRSSLQALAGDIVEGVRSHMEENQRATRRRRFPFTRERSDSTGSSSVYFTAASGATFTDAESEGGYTTANAESDYERDSDRESEDGEDEVSCETVKMGRKDSLDLEVEVLGLAPAPEAEDSPGLEDVLPLLQQVDELHQGSEQDKREGFQLLLNKKLVYGGRQDFLWRLARAYSDMCELSEEASEKQLYAQDGKESAEAALQKGDKDADIHQWYAVLCGQLAEHEGIQKRIQSGFSFKEHVDKAIALQPGNPMNHFLLGRWCYQVSHLSWLERKTATALFESPLSATLQDALQSFLKAEELQPGFSKAGRIYISKCYRELGKNAEAREWMKLALELPNVTKEDFAFQKDLEELEVMLGK</sequence>
<keyword evidence="4" id="KW-0963">Cytoplasm</keyword>
<evidence type="ECO:0000256" key="5">
    <source>
        <dbReference type="ARBA" id="ARBA00022553"/>
    </source>
</evidence>
<dbReference type="PANTHER" id="PTHR16056:SF18">
    <property type="entry name" value="REGULATOR OF MICROTUBULE DYNAMICS PROTEIN 3"/>
    <property type="match status" value="1"/>
</dbReference>
<dbReference type="InterPro" id="IPR011990">
    <property type="entry name" value="TPR-like_helical_dom_sf"/>
</dbReference>
<keyword evidence="11 24" id="KW-1133">Transmembrane helix</keyword>
<evidence type="ECO:0000256" key="7">
    <source>
        <dbReference type="ARBA" id="ARBA00022701"/>
    </source>
</evidence>
<dbReference type="GeneID" id="103126851"/>
<evidence type="ECO:0000256" key="4">
    <source>
        <dbReference type="ARBA" id="ARBA00022490"/>
    </source>
</evidence>
<evidence type="ECO:0000256" key="23">
    <source>
        <dbReference type="SAM" id="MobiDB-lite"/>
    </source>
</evidence>
<evidence type="ECO:0000256" key="18">
    <source>
        <dbReference type="ARBA" id="ARBA00039962"/>
    </source>
</evidence>
<dbReference type="InParanoid" id="A0A1S3ANH6"/>
<dbReference type="InterPro" id="IPR049039">
    <property type="entry name" value="RMD1-3_a_helical_rpt"/>
</dbReference>
<dbReference type="GO" id="GO:0097431">
    <property type="term" value="C:mitotic spindle pole"/>
    <property type="evidence" value="ECO:0007669"/>
    <property type="project" value="TreeGrafter"/>
</dbReference>
<feature type="compositionally biased region" description="Acidic residues" evidence="23">
    <location>
        <begin position="191"/>
        <end position="201"/>
    </location>
</feature>
<keyword evidence="9" id="KW-0221">Differentiation</keyword>
<keyword evidence="7" id="KW-0493">Microtubule</keyword>
<dbReference type="GO" id="GO:0005876">
    <property type="term" value="C:spindle microtubule"/>
    <property type="evidence" value="ECO:0007669"/>
    <property type="project" value="TreeGrafter"/>
</dbReference>
<dbReference type="Proteomes" id="UP001652624">
    <property type="component" value="Chromosome 16"/>
</dbReference>
<keyword evidence="5" id="KW-0597">Phosphoprotein</keyword>
<dbReference type="OrthoDB" id="512473at2759"/>
<keyword evidence="15" id="KW-0206">Cytoskeleton</keyword>
<evidence type="ECO:0000256" key="11">
    <source>
        <dbReference type="ARBA" id="ARBA00022989"/>
    </source>
</evidence>
<accession>A0A1S3ANH6</accession>
<dbReference type="GO" id="GO:0006915">
    <property type="term" value="P:apoptotic process"/>
    <property type="evidence" value="ECO:0007669"/>
    <property type="project" value="UniProtKB-KW"/>
</dbReference>
<keyword evidence="25" id="KW-1185">Reference proteome</keyword>
<dbReference type="Pfam" id="PF21033">
    <property type="entry name" value="RMD1-3"/>
    <property type="match status" value="1"/>
</dbReference>
<gene>
    <name evidence="26" type="primary">RMDN3</name>
</gene>
<keyword evidence="14 24" id="KW-0472">Membrane</keyword>
<keyword evidence="16" id="KW-0539">Nucleus</keyword>
<organism evidence="25 26">
    <name type="scientific">Erinaceus europaeus</name>
    <name type="common">Western European hedgehog</name>
    <dbReference type="NCBI Taxonomy" id="9365"/>
    <lineage>
        <taxon>Eukaryota</taxon>
        <taxon>Metazoa</taxon>
        <taxon>Chordata</taxon>
        <taxon>Craniata</taxon>
        <taxon>Vertebrata</taxon>
        <taxon>Euteleostomi</taxon>
        <taxon>Mammalia</taxon>
        <taxon>Eutheria</taxon>
        <taxon>Laurasiatheria</taxon>
        <taxon>Eulipotyphla</taxon>
        <taxon>Erinaceidae</taxon>
        <taxon>Erinaceinae</taxon>
        <taxon>Erinaceus</taxon>
    </lineage>
</organism>
<keyword evidence="13" id="KW-0496">Mitochondrion</keyword>
<dbReference type="STRING" id="9365.ENSEEUP00000012983"/>
<evidence type="ECO:0000256" key="17">
    <source>
        <dbReference type="ARBA" id="ARBA00038360"/>
    </source>
</evidence>
<evidence type="ECO:0000256" key="6">
    <source>
        <dbReference type="ARBA" id="ARBA00022692"/>
    </source>
</evidence>
<dbReference type="AlphaFoldDB" id="A0A1S3ANH6"/>
<evidence type="ECO:0000256" key="3">
    <source>
        <dbReference type="ARBA" id="ARBA00004647"/>
    </source>
</evidence>
<dbReference type="GO" id="GO:0008017">
    <property type="term" value="F:microtubule binding"/>
    <property type="evidence" value="ECO:0007669"/>
    <property type="project" value="TreeGrafter"/>
</dbReference>
<proteinExistence type="inferred from homology"/>
<comment type="function">
    <text evidence="21">Involved in cellular calcium homeostasis regulation. May participate in differentiation and apoptosis of keratinocytes. Overexpression induces apoptosis.</text>
</comment>
<evidence type="ECO:0000256" key="12">
    <source>
        <dbReference type="ARBA" id="ARBA00023054"/>
    </source>
</evidence>
<dbReference type="PANTHER" id="PTHR16056">
    <property type="entry name" value="REGULATOR OF MICROTUBULE DYNAMICS PROTEIN"/>
    <property type="match status" value="1"/>
</dbReference>
<evidence type="ECO:0000256" key="21">
    <source>
        <dbReference type="ARBA" id="ARBA00045208"/>
    </source>
</evidence>
<keyword evidence="8" id="KW-0053">Apoptosis</keyword>
<dbReference type="Gene3D" id="1.25.40.10">
    <property type="entry name" value="Tetratricopeptide repeat domain"/>
    <property type="match status" value="1"/>
</dbReference>
<dbReference type="SUPFAM" id="SSF48452">
    <property type="entry name" value="TPR-like"/>
    <property type="match status" value="1"/>
</dbReference>
<keyword evidence="6 24" id="KW-0812">Transmembrane</keyword>
<protein>
    <recommendedName>
        <fullName evidence="18">Regulator of microtubule dynamics protein 3</fullName>
    </recommendedName>
    <alternativeName>
        <fullName evidence="19">Protein FAM82A2</fullName>
    </alternativeName>
    <alternativeName>
        <fullName evidence="20">Protein FAM82C</fullName>
    </alternativeName>
</protein>
<dbReference type="RefSeq" id="XP_007537827.1">
    <property type="nucleotide sequence ID" value="XM_007537765.3"/>
</dbReference>
<dbReference type="FunFam" id="1.25.40.10:FF:000310">
    <property type="entry name" value="Regulator of microtubule dynamics protein 3"/>
    <property type="match status" value="1"/>
</dbReference>
<feature type="region of interest" description="Disordered" evidence="23">
    <location>
        <begin position="129"/>
        <end position="156"/>
    </location>
</feature>
<evidence type="ECO:0000256" key="24">
    <source>
        <dbReference type="SAM" id="Phobius"/>
    </source>
</evidence>
<evidence type="ECO:0000256" key="8">
    <source>
        <dbReference type="ARBA" id="ARBA00022703"/>
    </source>
</evidence>
<feature type="region of interest" description="Disordered" evidence="23">
    <location>
        <begin position="169"/>
        <end position="202"/>
    </location>
</feature>
<evidence type="ECO:0000256" key="22">
    <source>
        <dbReference type="ARBA" id="ARBA00046468"/>
    </source>
</evidence>
<comment type="similarity">
    <text evidence="17">Belongs to the RMDN family.</text>
</comment>
<keyword evidence="10" id="KW-1000">Mitochondrion outer membrane</keyword>
<name>A0A1S3ANH6_ERIEU</name>
<evidence type="ECO:0000256" key="1">
    <source>
        <dbReference type="ARBA" id="ARBA00004123"/>
    </source>
</evidence>
<feature type="transmembrane region" description="Helical" evidence="24">
    <location>
        <begin position="12"/>
        <end position="31"/>
    </location>
</feature>
<evidence type="ECO:0000313" key="26">
    <source>
        <dbReference type="RefSeq" id="XP_007537827.1"/>
    </source>
</evidence>
<evidence type="ECO:0000256" key="10">
    <source>
        <dbReference type="ARBA" id="ARBA00022787"/>
    </source>
</evidence>
<evidence type="ECO:0000256" key="15">
    <source>
        <dbReference type="ARBA" id="ARBA00023212"/>
    </source>
</evidence>
<reference evidence="26" key="1">
    <citation type="submission" date="2025-08" db="UniProtKB">
        <authorList>
            <consortium name="RefSeq"/>
        </authorList>
    </citation>
    <scope>IDENTIFICATION</scope>
</reference>
<evidence type="ECO:0000256" key="2">
    <source>
        <dbReference type="ARBA" id="ARBA00004572"/>
    </source>
</evidence>
<dbReference type="GO" id="GO:0030154">
    <property type="term" value="P:cell differentiation"/>
    <property type="evidence" value="ECO:0007669"/>
    <property type="project" value="UniProtKB-KW"/>
</dbReference>
<dbReference type="CTD" id="55177"/>
<evidence type="ECO:0000256" key="9">
    <source>
        <dbReference type="ARBA" id="ARBA00022782"/>
    </source>
</evidence>
<comment type="subunit">
    <text evidence="22">Interacts with PTPN2. Interacts with microtubules. Interacts with VAPB. Interacts (via FFAT motif) with MOSPD2 (via MSP domain). Interacts (via phosphorylated FFAT motif) with MOSPD2, VAPA and VAPB.</text>
</comment>
<dbReference type="GO" id="GO:0005741">
    <property type="term" value="C:mitochondrial outer membrane"/>
    <property type="evidence" value="ECO:0007669"/>
    <property type="project" value="UniProtKB-SubCell"/>
</dbReference>
<evidence type="ECO:0000313" key="25">
    <source>
        <dbReference type="Proteomes" id="UP001652624"/>
    </source>
</evidence>
<evidence type="ECO:0000256" key="20">
    <source>
        <dbReference type="ARBA" id="ARBA00041960"/>
    </source>
</evidence>
<keyword evidence="12" id="KW-0175">Coiled coil</keyword>
<evidence type="ECO:0000256" key="13">
    <source>
        <dbReference type="ARBA" id="ARBA00023128"/>
    </source>
</evidence>
<comment type="subcellular location">
    <subcellularLocation>
        <location evidence="3">Cytoplasm</location>
        <location evidence="3">Cytoskeleton</location>
        <location evidence="3">Spindle pole</location>
    </subcellularLocation>
    <subcellularLocation>
        <location evidence="2">Mitochondrion outer membrane</location>
        <topology evidence="2">Single-pass membrane protein</topology>
    </subcellularLocation>
    <subcellularLocation>
        <location evidence="1">Nucleus</location>
    </subcellularLocation>
</comment>
<evidence type="ECO:0000256" key="16">
    <source>
        <dbReference type="ARBA" id="ARBA00023242"/>
    </source>
</evidence>
<dbReference type="GO" id="GO:0005634">
    <property type="term" value="C:nucleus"/>
    <property type="evidence" value="ECO:0007669"/>
    <property type="project" value="UniProtKB-SubCell"/>
</dbReference>